<sequence length="169" mass="19217">MKQIFIVSLFGFSSLSVQAHQCSPITSGEIDQAQQEWAKGIINIGKSKTPEKDANIFIQQMYDFDNGTVLFKPTKASQHPFRNTKEDALSYFVGGKYDEDKGFALSSFEKITFNNNNMYAGCNDAYIMGNYTFTDKNGINTNVEYTFGYIREDDKLKIKLHHSSIPYQN</sequence>
<dbReference type="InterPro" id="IPR032710">
    <property type="entry name" value="NTF2-like_dom_sf"/>
</dbReference>
<dbReference type="SUPFAM" id="SSF54427">
    <property type="entry name" value="NTF2-like"/>
    <property type="match status" value="1"/>
</dbReference>
<keyword evidence="1" id="KW-0732">Signal</keyword>
<reference evidence="2 3" key="1">
    <citation type="submission" date="2018-03" db="EMBL/GenBank/DDBJ databases">
        <title>Whole genome sequencing of Histamine producing bacteria.</title>
        <authorList>
            <person name="Butler K."/>
        </authorList>
    </citation>
    <scope>NUCLEOTIDE SEQUENCE [LARGE SCALE GENOMIC DNA]</scope>
    <source>
        <strain evidence="2 3">BT-6</strain>
    </source>
</reference>
<evidence type="ECO:0008006" key="4">
    <source>
        <dbReference type="Google" id="ProtNLM"/>
    </source>
</evidence>
<dbReference type="InterPro" id="IPR016878">
    <property type="entry name" value="MICAH-like"/>
</dbReference>
<gene>
    <name evidence="2" type="ORF">CTM90_02425</name>
</gene>
<dbReference type="Gene3D" id="3.10.450.50">
    <property type="match status" value="1"/>
</dbReference>
<proteinExistence type="predicted"/>
<organism evidence="2 3">
    <name type="scientific">Photobacterium damselae</name>
    <dbReference type="NCBI Taxonomy" id="38293"/>
    <lineage>
        <taxon>Bacteria</taxon>
        <taxon>Pseudomonadati</taxon>
        <taxon>Pseudomonadota</taxon>
        <taxon>Gammaproteobacteria</taxon>
        <taxon>Vibrionales</taxon>
        <taxon>Vibrionaceae</taxon>
        <taxon>Photobacterium</taxon>
    </lineage>
</organism>
<evidence type="ECO:0000256" key="1">
    <source>
        <dbReference type="SAM" id="SignalP"/>
    </source>
</evidence>
<dbReference type="AlphaFoldDB" id="A0ABD6X7F4"/>
<comment type="caution">
    <text evidence="2">The sequence shown here is derived from an EMBL/GenBank/DDBJ whole genome shotgun (WGS) entry which is preliminary data.</text>
</comment>
<dbReference type="EMBL" id="PYMM01000001">
    <property type="protein sequence ID" value="PSU18853.1"/>
    <property type="molecule type" value="Genomic_DNA"/>
</dbReference>
<feature type="signal peptide" evidence="1">
    <location>
        <begin position="1"/>
        <end position="19"/>
    </location>
</feature>
<evidence type="ECO:0000313" key="2">
    <source>
        <dbReference type="EMBL" id="PSU18853.1"/>
    </source>
</evidence>
<dbReference type="Proteomes" id="UP000241404">
    <property type="component" value="Unassembled WGS sequence"/>
</dbReference>
<dbReference type="PIRSF" id="PIRSF028288">
    <property type="entry name" value="UCP028288"/>
    <property type="match status" value="1"/>
</dbReference>
<feature type="chain" id="PRO_5044782029" description="Phosphoribosyl-AMP cyclohydrolase" evidence="1">
    <location>
        <begin position="20"/>
        <end position="169"/>
    </location>
</feature>
<evidence type="ECO:0000313" key="3">
    <source>
        <dbReference type="Proteomes" id="UP000241404"/>
    </source>
</evidence>
<name>A0ABD6X7F4_PHODM</name>
<dbReference type="RefSeq" id="WP_065171311.1">
    <property type="nucleotide sequence ID" value="NZ_LZFH01000012.1"/>
</dbReference>
<accession>A0ABD6X7F4</accession>
<protein>
    <recommendedName>
        <fullName evidence="4">Phosphoribosyl-AMP cyclohydrolase</fullName>
    </recommendedName>
</protein>